<comment type="caution">
    <text evidence="2">The sequence shown here is derived from an EMBL/GenBank/DDBJ whole genome shotgun (WGS) entry which is preliminary data.</text>
</comment>
<evidence type="ECO:0000313" key="2">
    <source>
        <dbReference type="EMBL" id="KAL2329026.1"/>
    </source>
</evidence>
<keyword evidence="1" id="KW-1133">Transmembrane helix</keyword>
<dbReference type="Proteomes" id="UP001603857">
    <property type="component" value="Unassembled WGS sequence"/>
</dbReference>
<accession>A0ABD1LZY3</accession>
<sequence>MLNLHDMKEQPGQSILHLYSLLSYVCFLEIIPLMLRSFLTLALTDDLEPARAYLLHRSPLPTLYSAVAELISSET</sequence>
<proteinExistence type="predicted"/>
<name>A0ABD1LZY3_9FABA</name>
<evidence type="ECO:0000313" key="3">
    <source>
        <dbReference type="Proteomes" id="UP001603857"/>
    </source>
</evidence>
<dbReference type="AlphaFoldDB" id="A0ABD1LZY3"/>
<protein>
    <submittedName>
        <fullName evidence="2">Uncharacterized protein</fullName>
    </submittedName>
</protein>
<reference evidence="2 3" key="1">
    <citation type="submission" date="2024-08" db="EMBL/GenBank/DDBJ databases">
        <title>Insights into the chromosomal genome structure of Flemingia macrophylla.</title>
        <authorList>
            <person name="Ding Y."/>
            <person name="Zhao Y."/>
            <person name="Bi W."/>
            <person name="Wu M."/>
            <person name="Zhao G."/>
            <person name="Gong Y."/>
            <person name="Li W."/>
            <person name="Zhang P."/>
        </authorList>
    </citation>
    <scope>NUCLEOTIDE SEQUENCE [LARGE SCALE GENOMIC DNA]</scope>
    <source>
        <strain evidence="2">DYQJB</strain>
        <tissue evidence="2">Leaf</tissue>
    </source>
</reference>
<dbReference type="EMBL" id="JBGMDY010000007">
    <property type="protein sequence ID" value="KAL2329026.1"/>
    <property type="molecule type" value="Genomic_DNA"/>
</dbReference>
<gene>
    <name evidence="2" type="ORF">Fmac_022453</name>
</gene>
<feature type="transmembrane region" description="Helical" evidence="1">
    <location>
        <begin position="15"/>
        <end position="35"/>
    </location>
</feature>
<keyword evidence="1" id="KW-0812">Transmembrane</keyword>
<keyword evidence="1" id="KW-0472">Membrane</keyword>
<keyword evidence="3" id="KW-1185">Reference proteome</keyword>
<organism evidence="2 3">
    <name type="scientific">Flemingia macrophylla</name>
    <dbReference type="NCBI Taxonomy" id="520843"/>
    <lineage>
        <taxon>Eukaryota</taxon>
        <taxon>Viridiplantae</taxon>
        <taxon>Streptophyta</taxon>
        <taxon>Embryophyta</taxon>
        <taxon>Tracheophyta</taxon>
        <taxon>Spermatophyta</taxon>
        <taxon>Magnoliopsida</taxon>
        <taxon>eudicotyledons</taxon>
        <taxon>Gunneridae</taxon>
        <taxon>Pentapetalae</taxon>
        <taxon>rosids</taxon>
        <taxon>fabids</taxon>
        <taxon>Fabales</taxon>
        <taxon>Fabaceae</taxon>
        <taxon>Papilionoideae</taxon>
        <taxon>50 kb inversion clade</taxon>
        <taxon>NPAAA clade</taxon>
        <taxon>indigoferoid/millettioid clade</taxon>
        <taxon>Phaseoleae</taxon>
        <taxon>Flemingia</taxon>
    </lineage>
</organism>
<evidence type="ECO:0000256" key="1">
    <source>
        <dbReference type="SAM" id="Phobius"/>
    </source>
</evidence>